<dbReference type="Proteomes" id="UP001207468">
    <property type="component" value="Unassembled WGS sequence"/>
</dbReference>
<organism evidence="1 2">
    <name type="scientific">Russula earlei</name>
    <dbReference type="NCBI Taxonomy" id="71964"/>
    <lineage>
        <taxon>Eukaryota</taxon>
        <taxon>Fungi</taxon>
        <taxon>Dikarya</taxon>
        <taxon>Basidiomycota</taxon>
        <taxon>Agaricomycotina</taxon>
        <taxon>Agaricomycetes</taxon>
        <taxon>Russulales</taxon>
        <taxon>Russulaceae</taxon>
        <taxon>Russula</taxon>
    </lineage>
</organism>
<comment type="caution">
    <text evidence="1">The sequence shown here is derived from an EMBL/GenBank/DDBJ whole genome shotgun (WGS) entry which is preliminary data.</text>
</comment>
<reference evidence="1" key="1">
    <citation type="submission" date="2021-03" db="EMBL/GenBank/DDBJ databases">
        <title>Evolutionary priming and transition to the ectomycorrhizal habit in an iconic lineage of mushroom-forming fungi: is preadaptation a requirement?</title>
        <authorList>
            <consortium name="DOE Joint Genome Institute"/>
            <person name="Looney B.P."/>
            <person name="Miyauchi S."/>
            <person name="Morin E."/>
            <person name="Drula E."/>
            <person name="Courty P.E."/>
            <person name="Chicoki N."/>
            <person name="Fauchery L."/>
            <person name="Kohler A."/>
            <person name="Kuo A."/>
            <person name="LaButti K."/>
            <person name="Pangilinan J."/>
            <person name="Lipzen A."/>
            <person name="Riley R."/>
            <person name="Andreopoulos W."/>
            <person name="He G."/>
            <person name="Johnson J."/>
            <person name="Barry K.W."/>
            <person name="Grigoriev I.V."/>
            <person name="Nagy L."/>
            <person name="Hibbett D."/>
            <person name="Henrissat B."/>
            <person name="Matheny P.B."/>
            <person name="Labbe J."/>
            <person name="Martin A.F."/>
        </authorList>
    </citation>
    <scope>NUCLEOTIDE SEQUENCE</scope>
    <source>
        <strain evidence="1">BPL698</strain>
    </source>
</reference>
<proteinExistence type="predicted"/>
<dbReference type="EMBL" id="JAGFNK010000020">
    <property type="protein sequence ID" value="KAI9511566.1"/>
    <property type="molecule type" value="Genomic_DNA"/>
</dbReference>
<gene>
    <name evidence="1" type="ORF">F5148DRAFT_1146731</name>
</gene>
<protein>
    <submittedName>
        <fullName evidence="1">Uncharacterized protein</fullName>
    </submittedName>
</protein>
<sequence>MHRETSAGIMVAATELGLRQFATNGITAANSHHYLLPKTLSQRTLVWLWCPDGIKSPELLPAFLQRHAFYSPLRGYTGITTINSGHGDVDVDRIVDVLRRSYCNLAMWSFPARTMTFPPSWAIYNQITKSPNRQGLWLRHESDDKRPRSAAAGPPVGNRRRANATSEDAVVEGWDGIQQCASGMIDI</sequence>
<accession>A0ACC0UJ30</accession>
<name>A0ACC0UJ30_9AGAM</name>
<evidence type="ECO:0000313" key="1">
    <source>
        <dbReference type="EMBL" id="KAI9511566.1"/>
    </source>
</evidence>
<keyword evidence="2" id="KW-1185">Reference proteome</keyword>
<evidence type="ECO:0000313" key="2">
    <source>
        <dbReference type="Proteomes" id="UP001207468"/>
    </source>
</evidence>